<evidence type="ECO:0000256" key="1">
    <source>
        <dbReference type="ARBA" id="ARBA00010790"/>
    </source>
</evidence>
<dbReference type="SUPFAM" id="SSF51905">
    <property type="entry name" value="FAD/NAD(P)-binding domain"/>
    <property type="match status" value="1"/>
</dbReference>
<dbReference type="GO" id="GO:0016491">
    <property type="term" value="F:oxidoreductase activity"/>
    <property type="evidence" value="ECO:0007669"/>
    <property type="project" value="TreeGrafter"/>
</dbReference>
<sequence>MGSSATSDLLSAAQIPFEVLTATGLDGALWPPQTTLQDNATYDYIVVGGGSAGCVVSRRLAEDKKDSVLVLEEGGNPPLAAMIFSLFVLLPHSYA</sequence>
<dbReference type="GO" id="GO:0050660">
    <property type="term" value="F:flavin adenine dinucleotide binding"/>
    <property type="evidence" value="ECO:0007669"/>
    <property type="project" value="InterPro"/>
</dbReference>
<evidence type="ECO:0000313" key="3">
    <source>
        <dbReference type="Proteomes" id="UP001231518"/>
    </source>
</evidence>
<dbReference type="EMBL" id="JARGEI010000029">
    <property type="protein sequence ID" value="KAJ8706161.1"/>
    <property type="molecule type" value="Genomic_DNA"/>
</dbReference>
<accession>A0AAD7Y880</accession>
<organism evidence="2 3">
    <name type="scientific">Mythimna separata</name>
    <name type="common">Oriental armyworm</name>
    <name type="synonym">Pseudaletia separata</name>
    <dbReference type="NCBI Taxonomy" id="271217"/>
    <lineage>
        <taxon>Eukaryota</taxon>
        <taxon>Metazoa</taxon>
        <taxon>Ecdysozoa</taxon>
        <taxon>Arthropoda</taxon>
        <taxon>Hexapoda</taxon>
        <taxon>Insecta</taxon>
        <taxon>Pterygota</taxon>
        <taxon>Neoptera</taxon>
        <taxon>Endopterygota</taxon>
        <taxon>Lepidoptera</taxon>
        <taxon>Glossata</taxon>
        <taxon>Ditrysia</taxon>
        <taxon>Noctuoidea</taxon>
        <taxon>Noctuidae</taxon>
        <taxon>Noctuinae</taxon>
        <taxon>Hadenini</taxon>
        <taxon>Mythimna</taxon>
    </lineage>
</organism>
<protein>
    <recommendedName>
        <fullName evidence="4">Glucose-methanol-choline oxidoreductase N-terminal domain-containing protein</fullName>
    </recommendedName>
</protein>
<proteinExistence type="inferred from homology"/>
<comment type="similarity">
    <text evidence="1">Belongs to the GMC oxidoreductase family.</text>
</comment>
<keyword evidence="3" id="KW-1185">Reference proteome</keyword>
<dbReference type="PANTHER" id="PTHR11552">
    <property type="entry name" value="GLUCOSE-METHANOL-CHOLINE GMC OXIDOREDUCTASE"/>
    <property type="match status" value="1"/>
</dbReference>
<evidence type="ECO:0000313" key="2">
    <source>
        <dbReference type="EMBL" id="KAJ8706161.1"/>
    </source>
</evidence>
<evidence type="ECO:0008006" key="4">
    <source>
        <dbReference type="Google" id="ProtNLM"/>
    </source>
</evidence>
<dbReference type="InterPro" id="IPR012132">
    <property type="entry name" value="GMC_OxRdtase"/>
</dbReference>
<dbReference type="AlphaFoldDB" id="A0AAD7Y880"/>
<dbReference type="Proteomes" id="UP001231518">
    <property type="component" value="Chromosome 26"/>
</dbReference>
<reference evidence="2" key="1">
    <citation type="submission" date="2023-03" db="EMBL/GenBank/DDBJ databases">
        <title>Chromosome-level genomes of two armyworms, Mythimna separata and Mythimna loreyi, provide insights into the biosynthesis and reception of sex pheromones.</title>
        <authorList>
            <person name="Zhao H."/>
        </authorList>
    </citation>
    <scope>NUCLEOTIDE SEQUENCE</scope>
    <source>
        <strain evidence="2">BeijingLab</strain>
        <tissue evidence="2">Pupa</tissue>
    </source>
</reference>
<gene>
    <name evidence="2" type="ORF">PYW07_010938</name>
</gene>
<dbReference type="PANTHER" id="PTHR11552:SF147">
    <property type="entry name" value="CHOLINE DEHYDROGENASE, MITOCHONDRIAL"/>
    <property type="match status" value="1"/>
</dbReference>
<dbReference type="InterPro" id="IPR036188">
    <property type="entry name" value="FAD/NAD-bd_sf"/>
</dbReference>
<dbReference type="Gene3D" id="3.50.50.60">
    <property type="entry name" value="FAD/NAD(P)-binding domain"/>
    <property type="match status" value="1"/>
</dbReference>
<comment type="caution">
    <text evidence="2">The sequence shown here is derived from an EMBL/GenBank/DDBJ whole genome shotgun (WGS) entry which is preliminary data.</text>
</comment>
<name>A0AAD7Y880_MYTSE</name>